<dbReference type="InterPro" id="IPR035952">
    <property type="entry name" value="Rhomboid-like_sf"/>
</dbReference>
<protein>
    <submittedName>
        <fullName evidence="10">Rhomboid-like protein protein</fullName>
    </submittedName>
</protein>
<keyword evidence="6 8" id="KW-1133">Transmembrane helix</keyword>
<dbReference type="GO" id="GO:0004252">
    <property type="term" value="F:serine-type endopeptidase activity"/>
    <property type="evidence" value="ECO:0007669"/>
    <property type="project" value="InterPro"/>
</dbReference>
<dbReference type="AlphaFoldDB" id="Q1IXF8"/>
<reference evidence="10" key="1">
    <citation type="submission" date="2006-04" db="EMBL/GenBank/DDBJ databases">
        <title>Complete sequence of chromosome of Deinococcus geothermalis DSM 11300.</title>
        <authorList>
            <consortium name="US DOE Joint Genome Institute"/>
            <person name="Copeland A."/>
            <person name="Lucas S."/>
            <person name="Lapidus A."/>
            <person name="Barry K."/>
            <person name="Detter J.C."/>
            <person name="Glavina del Rio T."/>
            <person name="Hammon N."/>
            <person name="Israni S."/>
            <person name="Dalin E."/>
            <person name="Tice H."/>
            <person name="Pitluck S."/>
            <person name="Brettin T."/>
            <person name="Bruce D."/>
            <person name="Han C."/>
            <person name="Tapia R."/>
            <person name="Saunders E."/>
            <person name="Gilna P."/>
            <person name="Schmutz J."/>
            <person name="Larimer F."/>
            <person name="Land M."/>
            <person name="Hauser L."/>
            <person name="Kyrpides N."/>
            <person name="Kim E."/>
            <person name="Daly M.J."/>
            <person name="Fredrickson J.K."/>
            <person name="Makarova K.S."/>
            <person name="Gaidamakova E.K."/>
            <person name="Zhai M."/>
            <person name="Richardson P."/>
        </authorList>
    </citation>
    <scope>NUCLEOTIDE SEQUENCE</scope>
    <source>
        <strain evidence="10">DSM 11300</strain>
    </source>
</reference>
<feature type="transmembrane region" description="Helical" evidence="8">
    <location>
        <begin position="70"/>
        <end position="93"/>
    </location>
</feature>
<dbReference type="PANTHER" id="PTHR43066:SF1">
    <property type="entry name" value="RHOMBOID PROTEIN 2"/>
    <property type="match status" value="1"/>
</dbReference>
<keyword evidence="7 8" id="KW-0472">Membrane</keyword>
<organism evidence="10 11">
    <name type="scientific">Deinococcus geothermalis (strain DSM 11300 / CIP 105573 / AG-3a)</name>
    <dbReference type="NCBI Taxonomy" id="319795"/>
    <lineage>
        <taxon>Bacteria</taxon>
        <taxon>Thermotogati</taxon>
        <taxon>Deinococcota</taxon>
        <taxon>Deinococci</taxon>
        <taxon>Deinococcales</taxon>
        <taxon>Deinococcaceae</taxon>
        <taxon>Deinococcus</taxon>
    </lineage>
</organism>
<dbReference type="HOGENOM" id="CLU_067823_2_0_0"/>
<feature type="domain" description="Peptidase S54 rhomboid" evidence="9">
    <location>
        <begin position="60"/>
        <end position="197"/>
    </location>
</feature>
<comment type="subcellular location">
    <subcellularLocation>
        <location evidence="1">Membrane</location>
        <topology evidence="1">Multi-pass membrane protein</topology>
    </subcellularLocation>
</comment>
<proteinExistence type="inferred from homology"/>
<dbReference type="KEGG" id="dge:Dgeo_1781"/>
<feature type="transmembrane region" description="Helical" evidence="8">
    <location>
        <begin position="152"/>
        <end position="170"/>
    </location>
</feature>
<dbReference type="PANTHER" id="PTHR43066">
    <property type="entry name" value="RHOMBOID-RELATED PROTEIN"/>
    <property type="match status" value="1"/>
</dbReference>
<keyword evidence="4 8" id="KW-0812">Transmembrane</keyword>
<feature type="transmembrane region" description="Helical" evidence="8">
    <location>
        <begin position="125"/>
        <end position="145"/>
    </location>
</feature>
<dbReference type="eggNOG" id="COG0705">
    <property type="taxonomic scope" value="Bacteria"/>
</dbReference>
<evidence type="ECO:0000256" key="3">
    <source>
        <dbReference type="ARBA" id="ARBA00022670"/>
    </source>
</evidence>
<dbReference type="GO" id="GO:0006508">
    <property type="term" value="P:proteolysis"/>
    <property type="evidence" value="ECO:0007669"/>
    <property type="project" value="UniProtKB-KW"/>
</dbReference>
<dbReference type="Pfam" id="PF01694">
    <property type="entry name" value="Rhomboid"/>
    <property type="match status" value="1"/>
</dbReference>
<evidence type="ECO:0000259" key="9">
    <source>
        <dbReference type="Pfam" id="PF01694"/>
    </source>
</evidence>
<feature type="transmembrane region" description="Helical" evidence="8">
    <location>
        <begin position="176"/>
        <end position="195"/>
    </location>
</feature>
<evidence type="ECO:0000256" key="2">
    <source>
        <dbReference type="ARBA" id="ARBA00009045"/>
    </source>
</evidence>
<evidence type="ECO:0000256" key="5">
    <source>
        <dbReference type="ARBA" id="ARBA00022801"/>
    </source>
</evidence>
<gene>
    <name evidence="10" type="ordered locus">Dgeo_1781</name>
</gene>
<sequence>MSRRSPFPPQPPRRRSRSPVGRAALLALLLVGGEWAQEFTDQLVFGGALDRYGIVPRDPGSLSHILTAPFLHVGFPHLIANTAPLAVLAFMSALRGAARFVLATLVIVVVGGGLVWLLGRGGSDHLGASELVFGYFAYLVGVGWWERTPAAVAVALVTLLLYGGILWGVLPTHPIISWEAHLFGFVAGLIAAALLHRRRPRAGRVSPYSPRSRF</sequence>
<dbReference type="STRING" id="319795.Dgeo_1781"/>
<evidence type="ECO:0000256" key="4">
    <source>
        <dbReference type="ARBA" id="ARBA00022692"/>
    </source>
</evidence>
<keyword evidence="5" id="KW-0378">Hydrolase</keyword>
<evidence type="ECO:0000313" key="11">
    <source>
        <dbReference type="Proteomes" id="UP000002431"/>
    </source>
</evidence>
<accession>Q1IXF8</accession>
<name>Q1IXF8_DEIGD</name>
<evidence type="ECO:0000256" key="8">
    <source>
        <dbReference type="SAM" id="Phobius"/>
    </source>
</evidence>
<dbReference type="RefSeq" id="WP_011530907.1">
    <property type="nucleotide sequence ID" value="NC_008025.1"/>
</dbReference>
<evidence type="ECO:0000256" key="6">
    <source>
        <dbReference type="ARBA" id="ARBA00022989"/>
    </source>
</evidence>
<evidence type="ECO:0000313" key="10">
    <source>
        <dbReference type="EMBL" id="ABF46076.1"/>
    </source>
</evidence>
<dbReference type="Gene3D" id="1.20.1540.10">
    <property type="entry name" value="Rhomboid-like"/>
    <property type="match status" value="1"/>
</dbReference>
<comment type="similarity">
    <text evidence="2">Belongs to the peptidase S54 family.</text>
</comment>
<dbReference type="InterPro" id="IPR022764">
    <property type="entry name" value="Peptidase_S54_rhomboid_dom"/>
</dbReference>
<feature type="transmembrane region" description="Helical" evidence="8">
    <location>
        <begin position="100"/>
        <end position="119"/>
    </location>
</feature>
<dbReference type="EMBL" id="CP000359">
    <property type="protein sequence ID" value="ABF46076.1"/>
    <property type="molecule type" value="Genomic_DNA"/>
</dbReference>
<dbReference type="Proteomes" id="UP000002431">
    <property type="component" value="Chromosome"/>
</dbReference>
<keyword evidence="11" id="KW-1185">Reference proteome</keyword>
<evidence type="ECO:0000256" key="1">
    <source>
        <dbReference type="ARBA" id="ARBA00004141"/>
    </source>
</evidence>
<dbReference type="SUPFAM" id="SSF144091">
    <property type="entry name" value="Rhomboid-like"/>
    <property type="match status" value="1"/>
</dbReference>
<keyword evidence="3" id="KW-0645">Protease</keyword>
<dbReference type="GO" id="GO:0016020">
    <property type="term" value="C:membrane"/>
    <property type="evidence" value="ECO:0007669"/>
    <property type="project" value="UniProtKB-SubCell"/>
</dbReference>
<evidence type="ECO:0000256" key="7">
    <source>
        <dbReference type="ARBA" id="ARBA00023136"/>
    </source>
</evidence>